<dbReference type="GO" id="GO:0009253">
    <property type="term" value="P:peptidoglycan catabolic process"/>
    <property type="evidence" value="ECO:0007669"/>
    <property type="project" value="InterPro"/>
</dbReference>
<dbReference type="EMBL" id="JACHJQ010000010">
    <property type="protein sequence ID" value="MBB4911729.1"/>
    <property type="molecule type" value="Genomic_DNA"/>
</dbReference>
<name>A0A7W7VIX1_9PSEU</name>
<dbReference type="Gene3D" id="3.40.630.40">
    <property type="entry name" value="Zn-dependent exopeptidases"/>
    <property type="match status" value="1"/>
</dbReference>
<sequence>MPVLVVQQGHCFRRTGKTGTTGEQEYAVRVADACVRLLGGQAGWKVNKTLADENDYRGDAFVSIHCDGSDNPTAHGASVGYRTREGQAFAHAWKRAYEARGWTHGFRVDNYTDALAGYYGVRNAVGKANRRAFIAECGFRTNRDDRALLDGPGGPERVALAIGEALGIPVPGLQVPKRKAEDMSLRLVRGNSAQQVPGKTFKFGDLRFYVEQDPRLPKKAQRWYTRDTPAQRILEESQGGVDVVEQKDLDAIPFGPGGAIPPDVLG</sequence>
<dbReference type="GO" id="GO:0008745">
    <property type="term" value="F:N-acetylmuramoyl-L-alanine amidase activity"/>
    <property type="evidence" value="ECO:0007669"/>
    <property type="project" value="InterPro"/>
</dbReference>
<keyword evidence="3" id="KW-1185">Reference proteome</keyword>
<comment type="caution">
    <text evidence="2">The sequence shown here is derived from an EMBL/GenBank/DDBJ whole genome shotgun (WGS) entry which is preliminary data.</text>
</comment>
<dbReference type="RefSeq" id="WP_184815719.1">
    <property type="nucleotide sequence ID" value="NZ_JACHJQ010000010.1"/>
</dbReference>
<organism evidence="2 3">
    <name type="scientific">Actinophytocola algeriensis</name>
    <dbReference type="NCBI Taxonomy" id="1768010"/>
    <lineage>
        <taxon>Bacteria</taxon>
        <taxon>Bacillati</taxon>
        <taxon>Actinomycetota</taxon>
        <taxon>Actinomycetes</taxon>
        <taxon>Pseudonocardiales</taxon>
        <taxon>Pseudonocardiaceae</taxon>
    </lineage>
</organism>
<feature type="domain" description="MurNAc-LAA" evidence="1">
    <location>
        <begin position="51"/>
        <end position="167"/>
    </location>
</feature>
<dbReference type="Pfam" id="PF01520">
    <property type="entry name" value="Amidase_3"/>
    <property type="match status" value="1"/>
</dbReference>
<evidence type="ECO:0000313" key="3">
    <source>
        <dbReference type="Proteomes" id="UP000520767"/>
    </source>
</evidence>
<dbReference type="AlphaFoldDB" id="A0A7W7VIX1"/>
<accession>A0A7W7VIX1</accession>
<protein>
    <recommendedName>
        <fullName evidence="1">MurNAc-LAA domain-containing protein</fullName>
    </recommendedName>
</protein>
<evidence type="ECO:0000313" key="2">
    <source>
        <dbReference type="EMBL" id="MBB4911729.1"/>
    </source>
</evidence>
<dbReference type="SUPFAM" id="SSF53187">
    <property type="entry name" value="Zn-dependent exopeptidases"/>
    <property type="match status" value="1"/>
</dbReference>
<gene>
    <name evidence="2" type="ORF">FHR82_007999</name>
</gene>
<evidence type="ECO:0000259" key="1">
    <source>
        <dbReference type="SMART" id="SM00646"/>
    </source>
</evidence>
<dbReference type="InterPro" id="IPR002508">
    <property type="entry name" value="MurNAc-LAA_cat"/>
</dbReference>
<reference evidence="2 3" key="1">
    <citation type="submission" date="2020-08" db="EMBL/GenBank/DDBJ databases">
        <title>Genomic Encyclopedia of Type Strains, Phase III (KMG-III): the genomes of soil and plant-associated and newly described type strains.</title>
        <authorList>
            <person name="Whitman W."/>
        </authorList>
    </citation>
    <scope>NUCLEOTIDE SEQUENCE [LARGE SCALE GENOMIC DNA]</scope>
    <source>
        <strain evidence="2 3">CECT 8960</strain>
    </source>
</reference>
<dbReference type="Proteomes" id="UP000520767">
    <property type="component" value="Unassembled WGS sequence"/>
</dbReference>
<dbReference type="CDD" id="cd02696">
    <property type="entry name" value="MurNAc-LAA"/>
    <property type="match status" value="1"/>
</dbReference>
<proteinExistence type="predicted"/>
<dbReference type="SMART" id="SM00646">
    <property type="entry name" value="Ami_3"/>
    <property type="match status" value="1"/>
</dbReference>